<evidence type="ECO:0000256" key="10">
    <source>
        <dbReference type="ARBA" id="ARBA00023306"/>
    </source>
</evidence>
<dbReference type="SUPFAM" id="SSF56091">
    <property type="entry name" value="DNA ligase/mRNA capping enzyme, catalytic domain"/>
    <property type="match status" value="1"/>
</dbReference>
<dbReference type="Gene3D" id="3.60.15.10">
    <property type="entry name" value="Ribonuclease Z/Hydroxyacylglutathione hydrolase-like"/>
    <property type="match status" value="1"/>
</dbReference>
<protein>
    <recommendedName>
        <fullName evidence="12">DNA ligase</fullName>
        <ecNumber evidence="12">6.5.1.1</ecNumber>
    </recommendedName>
</protein>
<evidence type="ECO:0000256" key="1">
    <source>
        <dbReference type="ARBA" id="ARBA00007572"/>
    </source>
</evidence>
<dbReference type="SUPFAM" id="SSF117018">
    <property type="entry name" value="ATP-dependent DNA ligase DNA-binding domain"/>
    <property type="match status" value="1"/>
</dbReference>
<comment type="caution">
    <text evidence="15">The sequence shown here is derived from an EMBL/GenBank/DDBJ whole genome shotgun (WGS) entry which is preliminary data.</text>
</comment>
<keyword evidence="2 12" id="KW-0436">Ligase</keyword>
<keyword evidence="10" id="KW-0131">Cell cycle</keyword>
<name>A0ABP9ULC3_9BACT</name>
<dbReference type="InterPro" id="IPR012340">
    <property type="entry name" value="NA-bd_OB-fold"/>
</dbReference>
<keyword evidence="6 12" id="KW-0227">DNA damage</keyword>
<dbReference type="SUPFAM" id="SSF50249">
    <property type="entry name" value="Nucleic acid-binding proteins"/>
    <property type="match status" value="1"/>
</dbReference>
<evidence type="ECO:0000313" key="15">
    <source>
        <dbReference type="EMBL" id="GAA5482330.1"/>
    </source>
</evidence>
<feature type="domain" description="ATP-dependent DNA ligase family profile" evidence="14">
    <location>
        <begin position="672"/>
        <end position="798"/>
    </location>
</feature>
<dbReference type="Proteomes" id="UP001476282">
    <property type="component" value="Unassembled WGS sequence"/>
</dbReference>
<keyword evidence="9 12" id="KW-0234">DNA repair</keyword>
<evidence type="ECO:0000256" key="4">
    <source>
        <dbReference type="ARBA" id="ARBA00022705"/>
    </source>
</evidence>
<evidence type="ECO:0000256" key="7">
    <source>
        <dbReference type="ARBA" id="ARBA00022840"/>
    </source>
</evidence>
<dbReference type="PROSITE" id="PS50160">
    <property type="entry name" value="DNA_LIGASE_A3"/>
    <property type="match status" value="1"/>
</dbReference>
<evidence type="ECO:0000256" key="12">
    <source>
        <dbReference type="RuleBase" id="RU000617"/>
    </source>
</evidence>
<evidence type="ECO:0000256" key="13">
    <source>
        <dbReference type="RuleBase" id="RU004196"/>
    </source>
</evidence>
<dbReference type="InterPro" id="IPR012308">
    <property type="entry name" value="DNA_ligase_ATP-dep_N"/>
</dbReference>
<dbReference type="RefSeq" id="WP_353566473.1">
    <property type="nucleotide sequence ID" value="NZ_BAABRI010000007.1"/>
</dbReference>
<comment type="similarity">
    <text evidence="1 13">Belongs to the ATP-dependent DNA ligase family.</text>
</comment>
<dbReference type="PROSITE" id="PS00697">
    <property type="entry name" value="DNA_LIGASE_A1"/>
    <property type="match status" value="1"/>
</dbReference>
<dbReference type="Gene3D" id="3.30.470.30">
    <property type="entry name" value="DNA ligase/mRNA capping enzyme"/>
    <property type="match status" value="1"/>
</dbReference>
<evidence type="ECO:0000256" key="9">
    <source>
        <dbReference type="ARBA" id="ARBA00023204"/>
    </source>
</evidence>
<proteinExistence type="inferred from homology"/>
<dbReference type="InterPro" id="IPR016059">
    <property type="entry name" value="DNA_ligase_ATP-dep_CS"/>
</dbReference>
<dbReference type="PANTHER" id="PTHR45674">
    <property type="entry name" value="DNA LIGASE 1/3 FAMILY MEMBER"/>
    <property type="match status" value="1"/>
</dbReference>
<keyword evidence="3" id="KW-0132">Cell division</keyword>
<dbReference type="InterPro" id="IPR000977">
    <property type="entry name" value="DNA_ligase_ATP-dep"/>
</dbReference>
<comment type="catalytic activity">
    <reaction evidence="11 12">
        <text>ATP + (deoxyribonucleotide)n-3'-hydroxyl + 5'-phospho-(deoxyribonucleotide)m = (deoxyribonucleotide)n+m + AMP + diphosphate.</text>
        <dbReference type="EC" id="6.5.1.1"/>
    </reaction>
</comment>
<evidence type="ECO:0000259" key="14">
    <source>
        <dbReference type="PROSITE" id="PS50160"/>
    </source>
</evidence>
<keyword evidence="7 12" id="KW-0067">ATP-binding</keyword>
<evidence type="ECO:0000256" key="5">
    <source>
        <dbReference type="ARBA" id="ARBA00022741"/>
    </source>
</evidence>
<evidence type="ECO:0000313" key="16">
    <source>
        <dbReference type="Proteomes" id="UP001476282"/>
    </source>
</evidence>
<dbReference type="InterPro" id="IPR036866">
    <property type="entry name" value="RibonucZ/Hydroxyglut_hydro"/>
</dbReference>
<dbReference type="EMBL" id="BAABRI010000007">
    <property type="protein sequence ID" value="GAA5482330.1"/>
    <property type="molecule type" value="Genomic_DNA"/>
</dbReference>
<dbReference type="InterPro" id="IPR050191">
    <property type="entry name" value="ATP-dep_DNA_ligase"/>
</dbReference>
<organism evidence="15 16">
    <name type="scientific">Haloferula sargassicola</name>
    <dbReference type="NCBI Taxonomy" id="490096"/>
    <lineage>
        <taxon>Bacteria</taxon>
        <taxon>Pseudomonadati</taxon>
        <taxon>Verrucomicrobiota</taxon>
        <taxon>Verrucomicrobiia</taxon>
        <taxon>Verrucomicrobiales</taxon>
        <taxon>Verrucomicrobiaceae</taxon>
        <taxon>Haloferula</taxon>
    </lineage>
</organism>
<dbReference type="InterPro" id="IPR036599">
    <property type="entry name" value="DNA_ligase_N_sf"/>
</dbReference>
<dbReference type="Pfam" id="PF04679">
    <property type="entry name" value="DNA_ligase_A_C"/>
    <property type="match status" value="1"/>
</dbReference>
<dbReference type="Pfam" id="PF04675">
    <property type="entry name" value="DNA_ligase_A_N"/>
    <property type="match status" value="1"/>
</dbReference>
<dbReference type="CDD" id="cd07972">
    <property type="entry name" value="OBF_DNA_ligase_Arch_LigB"/>
    <property type="match status" value="1"/>
</dbReference>
<evidence type="ECO:0000256" key="6">
    <source>
        <dbReference type="ARBA" id="ARBA00022763"/>
    </source>
</evidence>
<dbReference type="Pfam" id="PF07521">
    <property type="entry name" value="RMMBL"/>
    <property type="match status" value="1"/>
</dbReference>
<dbReference type="PANTHER" id="PTHR45674:SF4">
    <property type="entry name" value="DNA LIGASE 1"/>
    <property type="match status" value="1"/>
</dbReference>
<dbReference type="GO" id="GO:0016874">
    <property type="term" value="F:ligase activity"/>
    <property type="evidence" value="ECO:0007669"/>
    <property type="project" value="UniProtKB-KW"/>
</dbReference>
<evidence type="ECO:0000256" key="8">
    <source>
        <dbReference type="ARBA" id="ARBA00023172"/>
    </source>
</evidence>
<keyword evidence="8 12" id="KW-0233">DNA recombination</keyword>
<keyword evidence="16" id="KW-1185">Reference proteome</keyword>
<dbReference type="Gene3D" id="1.10.3260.10">
    <property type="entry name" value="DNA ligase, ATP-dependent, N-terminal domain"/>
    <property type="match status" value="1"/>
</dbReference>
<sequence length="892" mass="98374">MLPVRDQNGLHLTEPDLWLDPHRPKPFAFVSHAHADHFARHERCLCSEATATLLRARYRVAESRIQAVPFHSPIEHAGHRLLLLPAGHIRGSAMLHITRLADGKSLLYTGDFKTRHGRTAEPAAFRHADTLILETTFALPKYVFPPPLEVEAAVLRFVHGCLDGGEIPILLGYSLGKAQEALALLHEHGIPAVLHAKVAEMTQACRDSGLTNLPEPILLEKTVPPGHAVIAPPNAVRSTVLRRLKNARTAMLSGWAMTPGAAYRYRVDEAIPLSDHADHPGLMECIQRVQPKRVLTVHGYCREFAAELRQRGLDAWSASGKDQLELTLPTARAQKISPVIKRPNCGLADFTDLLRLVGETHSRLGKIDHLSRYLAALEPDLLPLAANWLSGRPLSRGDGVLHTGTAALRRALLSLPKAREERYRDISVSQNDAARTARLFLQEIPLTPEPIELAGAHDFFRELAAAPGSLAKIELLAHRFRHLNPAESETLVRILTGDLRIGLKEGLLEEALAAAFGADPAELRHAHMLTGDLGETAILARDQKLATASLRPFVPVKVMLASPETAAQAIYDRHGSSSLWLEPKYDGIRAQLHKKGTQAALFSRDLKPIDAQFPELLEAARQLPGDFILDGEIIAHAEGRRLTFNDLQKRLGRLATAQSDLFADTPASLPPVAFIAFDILLGPAGTLLEHPLTDRRAALEALLQSTIINRQSAITPIEVMRTDSVDGIESAFKSSLLQHHEGLISKDPTSSYSPGRRGKAWLKLKGVMPTLDCVVVAAEQGHGKRAEWLSDYTFAVRDETNGALRIIGKAYSGVSDAEIEELTDHFQRHTLEKQRRKHLVEPNLVLEIAFDSIRPSKRHDSGLALRFPRIKGIRRDKSPQEIDTLQHARSLL</sequence>
<evidence type="ECO:0000256" key="2">
    <source>
        <dbReference type="ARBA" id="ARBA00022598"/>
    </source>
</evidence>
<dbReference type="SUPFAM" id="SSF56281">
    <property type="entry name" value="Metallo-hydrolase/oxidoreductase"/>
    <property type="match status" value="1"/>
</dbReference>
<dbReference type="InterPro" id="IPR011108">
    <property type="entry name" value="RMMBL"/>
</dbReference>
<accession>A0ABP9ULC3</accession>
<keyword evidence="4" id="KW-0235">DNA replication</keyword>
<evidence type="ECO:0000256" key="3">
    <source>
        <dbReference type="ARBA" id="ARBA00022618"/>
    </source>
</evidence>
<reference evidence="15 16" key="1">
    <citation type="submission" date="2024-02" db="EMBL/GenBank/DDBJ databases">
        <title>Haloferula sargassicola NBRC 104335.</title>
        <authorList>
            <person name="Ichikawa N."/>
            <person name="Katano-Makiyama Y."/>
            <person name="Hidaka K."/>
        </authorList>
    </citation>
    <scope>NUCLEOTIDE SEQUENCE [LARGE SCALE GENOMIC DNA]</scope>
    <source>
        <strain evidence="15 16">NBRC 104335</strain>
    </source>
</reference>
<dbReference type="NCBIfam" id="TIGR00574">
    <property type="entry name" value="dnl1"/>
    <property type="match status" value="1"/>
</dbReference>
<keyword evidence="5 12" id="KW-0547">Nucleotide-binding</keyword>
<dbReference type="Pfam" id="PF01068">
    <property type="entry name" value="DNA_ligase_A_M"/>
    <property type="match status" value="1"/>
</dbReference>
<dbReference type="EC" id="6.5.1.1" evidence="12"/>
<evidence type="ECO:0000256" key="11">
    <source>
        <dbReference type="ARBA" id="ARBA00034003"/>
    </source>
</evidence>
<dbReference type="InterPro" id="IPR012310">
    <property type="entry name" value="DNA_ligase_ATP-dep_cent"/>
</dbReference>
<gene>
    <name evidence="15" type="primary">lig</name>
    <name evidence="15" type="ORF">Hsar01_01548</name>
</gene>
<dbReference type="InterPro" id="IPR012309">
    <property type="entry name" value="DNA_ligase_ATP-dep_C"/>
</dbReference>
<dbReference type="Gene3D" id="2.40.50.140">
    <property type="entry name" value="Nucleic acid-binding proteins"/>
    <property type="match status" value="1"/>
</dbReference>